<dbReference type="GO" id="GO:0006364">
    <property type="term" value="P:rRNA processing"/>
    <property type="evidence" value="ECO:0007669"/>
    <property type="project" value="UniProtKB-KW"/>
</dbReference>
<comment type="caution">
    <text evidence="7">The sequence shown here is derived from an EMBL/GenBank/DDBJ whole genome shotgun (WGS) entry which is preliminary data.</text>
</comment>
<dbReference type="EMBL" id="JACMSC010000002">
    <property type="protein sequence ID" value="KAG6534009.1"/>
    <property type="molecule type" value="Genomic_DNA"/>
</dbReference>
<dbReference type="PANTHER" id="PTHR17039:SF0">
    <property type="entry name" value="U3 SMALL NUCLEOLAR RIBONUCLEOPROTEIN PROTEIN MPP10"/>
    <property type="match status" value="1"/>
</dbReference>
<evidence type="ECO:0000313" key="8">
    <source>
        <dbReference type="Proteomes" id="UP000734854"/>
    </source>
</evidence>
<evidence type="ECO:0000256" key="4">
    <source>
        <dbReference type="ARBA" id="ARBA00023242"/>
    </source>
</evidence>
<keyword evidence="2" id="KW-0690">Ribosome biogenesis</keyword>
<evidence type="ECO:0000256" key="1">
    <source>
        <dbReference type="ARBA" id="ARBA00004604"/>
    </source>
</evidence>
<evidence type="ECO:0000313" key="7">
    <source>
        <dbReference type="EMBL" id="KAG6534009.1"/>
    </source>
</evidence>
<dbReference type="GO" id="GO:0032040">
    <property type="term" value="C:small-subunit processome"/>
    <property type="evidence" value="ECO:0007669"/>
    <property type="project" value="TreeGrafter"/>
</dbReference>
<dbReference type="PANTHER" id="PTHR17039">
    <property type="entry name" value="U3 SMALL NUCLEOLAR RIBONUCLEOPROTEIN PROTEIN MPP10"/>
    <property type="match status" value="1"/>
</dbReference>
<dbReference type="InterPro" id="IPR012173">
    <property type="entry name" value="Mpp10"/>
</dbReference>
<name>A0A8J5I2E6_ZINOF</name>
<proteinExistence type="inferred from homology"/>
<dbReference type="AlphaFoldDB" id="A0A8J5I2E6"/>
<dbReference type="Pfam" id="PF04006">
    <property type="entry name" value="Mpp10"/>
    <property type="match status" value="1"/>
</dbReference>
<keyword evidence="8" id="KW-1185">Reference proteome</keyword>
<evidence type="ECO:0000256" key="3">
    <source>
        <dbReference type="ARBA" id="ARBA00022552"/>
    </source>
</evidence>
<protein>
    <submittedName>
        <fullName evidence="7">Uncharacterized protein</fullName>
    </submittedName>
</protein>
<comment type="similarity">
    <text evidence="6">Belongs to the MPP10 family.</text>
</comment>
<keyword evidence="5" id="KW-0687">Ribonucleoprotein</keyword>
<dbReference type="GO" id="GO:0005732">
    <property type="term" value="C:sno(s)RNA-containing ribonucleoprotein complex"/>
    <property type="evidence" value="ECO:0007669"/>
    <property type="project" value="InterPro"/>
</dbReference>
<organism evidence="7 8">
    <name type="scientific">Zingiber officinale</name>
    <name type="common">Ginger</name>
    <name type="synonym">Amomum zingiber</name>
    <dbReference type="NCBI Taxonomy" id="94328"/>
    <lineage>
        <taxon>Eukaryota</taxon>
        <taxon>Viridiplantae</taxon>
        <taxon>Streptophyta</taxon>
        <taxon>Embryophyta</taxon>
        <taxon>Tracheophyta</taxon>
        <taxon>Spermatophyta</taxon>
        <taxon>Magnoliopsida</taxon>
        <taxon>Liliopsida</taxon>
        <taxon>Zingiberales</taxon>
        <taxon>Zingiberaceae</taxon>
        <taxon>Zingiber</taxon>
    </lineage>
</organism>
<accession>A0A8J5I2E6</accession>
<comment type="subcellular location">
    <subcellularLocation>
        <location evidence="1">Nucleus</location>
        <location evidence="1">Nucleolus</location>
    </subcellularLocation>
</comment>
<gene>
    <name evidence="7" type="ORF">ZIOFF_007890</name>
</gene>
<sequence>MGTGKDSSEATDDLDDMPLAERRSLIRLRKAASPLSRVPEPPKCFHSAFSAYASFYYFLGRVIEDMSIQVNVPALVMEEVAPLAVSDAAMLAPEEIFHGKGNIKEEAELTKEERKRRRVNQKRRFRRLKGTKVGIQWWGSTNEGGESPVKDAWDRSALAESSAGAWNKVLENSTCCLSLDLLPVACGPSDDAAGVCAPFQRRSFPSASSAAVRSGRPMMTELGPQ</sequence>
<evidence type="ECO:0000256" key="5">
    <source>
        <dbReference type="ARBA" id="ARBA00023274"/>
    </source>
</evidence>
<dbReference type="GO" id="GO:0034457">
    <property type="term" value="C:Mpp10 complex"/>
    <property type="evidence" value="ECO:0007669"/>
    <property type="project" value="InterPro"/>
</dbReference>
<keyword evidence="4" id="KW-0539">Nucleus</keyword>
<dbReference type="Proteomes" id="UP000734854">
    <property type="component" value="Unassembled WGS sequence"/>
</dbReference>
<reference evidence="7 8" key="1">
    <citation type="submission" date="2020-08" db="EMBL/GenBank/DDBJ databases">
        <title>Plant Genome Project.</title>
        <authorList>
            <person name="Zhang R.-G."/>
        </authorList>
    </citation>
    <scope>NUCLEOTIDE SEQUENCE [LARGE SCALE GENOMIC DNA]</scope>
    <source>
        <tissue evidence="7">Rhizome</tissue>
    </source>
</reference>
<evidence type="ECO:0000256" key="6">
    <source>
        <dbReference type="ARBA" id="ARBA00029455"/>
    </source>
</evidence>
<evidence type="ECO:0000256" key="2">
    <source>
        <dbReference type="ARBA" id="ARBA00022517"/>
    </source>
</evidence>
<keyword evidence="3" id="KW-0698">rRNA processing</keyword>